<accession>A0A537KX75</accession>
<dbReference type="GO" id="GO:0043811">
    <property type="term" value="F:phosphate:acyl-[acyl carrier protein] acyltransferase activity"/>
    <property type="evidence" value="ECO:0007669"/>
    <property type="project" value="UniProtKB-UniRule"/>
</dbReference>
<dbReference type="GO" id="GO:0006633">
    <property type="term" value="P:fatty acid biosynthetic process"/>
    <property type="evidence" value="ECO:0007669"/>
    <property type="project" value="UniProtKB-UniRule"/>
</dbReference>
<keyword evidence="12" id="KW-0012">Acyltransferase</keyword>
<evidence type="ECO:0000256" key="5">
    <source>
        <dbReference type="ARBA" id="ARBA00023098"/>
    </source>
</evidence>
<dbReference type="InterPro" id="IPR003664">
    <property type="entry name" value="FA_synthesis"/>
</dbReference>
<comment type="subunit">
    <text evidence="9 10">Homodimer. Probably interacts with PlsY.</text>
</comment>
<protein>
    <recommendedName>
        <fullName evidence="8 10">Phosphate acyltransferase</fullName>
        <ecNumber evidence="8 10">2.3.1.274</ecNumber>
    </recommendedName>
    <alternativeName>
        <fullName evidence="10">Acyl-ACP phosphotransacylase</fullName>
    </alternativeName>
    <alternativeName>
        <fullName evidence="10">Acyl-[acyl-carrier-protein]--phosphate acyltransferase</fullName>
    </alternativeName>
    <alternativeName>
        <fullName evidence="10">Phosphate-acyl-ACP acyltransferase</fullName>
    </alternativeName>
</protein>
<dbReference type="UniPathway" id="UPA00085"/>
<keyword evidence="7 10" id="KW-1208">Phospholipid metabolism</keyword>
<gene>
    <name evidence="10 12" type="primary">plsX</name>
    <name evidence="12" type="ORF">E6H01_10200</name>
</gene>
<dbReference type="AlphaFoldDB" id="A0A537KX75"/>
<sequence length="365" mass="38511">MRIAVDAMGGDHAPDVVVAGAVTAVHDLGVEVVLVGPHARVEKELARHRPVPSGLSIVDAPEVIEMHESPAMAVRRKKRASIVVAMELVRDHRADAAVSAGHTGAAMGAALLRLGRIPGVDRPAIATLLPTVAAHPVVLLDVGANVDCRPQHLLQFAIMGAVYAQRVLEIQTPHVGVLSNGVEEGKGSDLTLRTTALLRNSGLDFIGNVEARDVFSGVADVVVCDGFVGNVVLKFGEGLALTIRDIVKSEFRGVRGRLLLLYLAPLAGKIRRIYRRIDYREYGGAPLLGLEGVCIIAHGSSNARAIRNAIRVAVEAVRHGFVDEIRAQMPRWSEAGLNAGASRGPALKPAAVPGPAASDPSADHH</sequence>
<dbReference type="GO" id="GO:0008654">
    <property type="term" value="P:phospholipid biosynthetic process"/>
    <property type="evidence" value="ECO:0007669"/>
    <property type="project" value="UniProtKB-KW"/>
</dbReference>
<evidence type="ECO:0000313" key="12">
    <source>
        <dbReference type="EMBL" id="TMJ00117.1"/>
    </source>
</evidence>
<comment type="catalytic activity">
    <reaction evidence="1 10">
        <text>a fatty acyl-[ACP] + phosphate = an acyl phosphate + holo-[ACP]</text>
        <dbReference type="Rhea" id="RHEA:42292"/>
        <dbReference type="Rhea" id="RHEA-COMP:9685"/>
        <dbReference type="Rhea" id="RHEA-COMP:14125"/>
        <dbReference type="ChEBI" id="CHEBI:43474"/>
        <dbReference type="ChEBI" id="CHEBI:59918"/>
        <dbReference type="ChEBI" id="CHEBI:64479"/>
        <dbReference type="ChEBI" id="CHEBI:138651"/>
        <dbReference type="EC" id="2.3.1.274"/>
    </reaction>
</comment>
<evidence type="ECO:0000256" key="10">
    <source>
        <dbReference type="HAMAP-Rule" id="MF_00019"/>
    </source>
</evidence>
<dbReference type="Pfam" id="PF02504">
    <property type="entry name" value="FA_synthesis"/>
    <property type="match status" value="1"/>
</dbReference>
<comment type="subcellular location">
    <subcellularLocation>
        <location evidence="10">Cytoplasm</location>
    </subcellularLocation>
    <text evidence="10">Associated with the membrane possibly through PlsY.</text>
</comment>
<dbReference type="SUPFAM" id="SSF53659">
    <property type="entry name" value="Isocitrate/Isopropylmalate dehydrogenase-like"/>
    <property type="match status" value="1"/>
</dbReference>
<dbReference type="GO" id="GO:0005737">
    <property type="term" value="C:cytoplasm"/>
    <property type="evidence" value="ECO:0007669"/>
    <property type="project" value="UniProtKB-SubCell"/>
</dbReference>
<evidence type="ECO:0000256" key="6">
    <source>
        <dbReference type="ARBA" id="ARBA00023209"/>
    </source>
</evidence>
<evidence type="ECO:0000256" key="3">
    <source>
        <dbReference type="ARBA" id="ARBA00022516"/>
    </source>
</evidence>
<dbReference type="EMBL" id="VBAL01000124">
    <property type="protein sequence ID" value="TMJ00117.1"/>
    <property type="molecule type" value="Genomic_DNA"/>
</dbReference>
<dbReference type="HAMAP" id="MF_00019">
    <property type="entry name" value="PlsX"/>
    <property type="match status" value="1"/>
</dbReference>
<comment type="caution">
    <text evidence="12">The sequence shown here is derived from an EMBL/GenBank/DDBJ whole genome shotgun (WGS) entry which is preliminary data.</text>
</comment>
<proteinExistence type="inferred from homology"/>
<reference evidence="12 13" key="1">
    <citation type="journal article" date="2019" name="Nat. Microbiol.">
        <title>Mediterranean grassland soil C-N compound turnover is dependent on rainfall and depth, and is mediated by genomically divergent microorganisms.</title>
        <authorList>
            <person name="Diamond S."/>
            <person name="Andeer P.F."/>
            <person name="Li Z."/>
            <person name="Crits-Christoph A."/>
            <person name="Burstein D."/>
            <person name="Anantharaman K."/>
            <person name="Lane K.R."/>
            <person name="Thomas B.C."/>
            <person name="Pan C."/>
            <person name="Northen T.R."/>
            <person name="Banfield J.F."/>
        </authorList>
    </citation>
    <scope>NUCLEOTIDE SEQUENCE [LARGE SCALE GENOMIC DNA]</scope>
    <source>
        <strain evidence="12">NP_4</strain>
    </source>
</reference>
<evidence type="ECO:0000256" key="7">
    <source>
        <dbReference type="ARBA" id="ARBA00023264"/>
    </source>
</evidence>
<dbReference type="PANTHER" id="PTHR30100">
    <property type="entry name" value="FATTY ACID/PHOSPHOLIPID SYNTHESIS PROTEIN PLSX"/>
    <property type="match status" value="1"/>
</dbReference>
<evidence type="ECO:0000256" key="1">
    <source>
        <dbReference type="ARBA" id="ARBA00001232"/>
    </source>
</evidence>
<keyword evidence="2 10" id="KW-0963">Cytoplasm</keyword>
<keyword evidence="3 10" id="KW-0444">Lipid biosynthesis</keyword>
<evidence type="ECO:0000256" key="8">
    <source>
        <dbReference type="ARBA" id="ARBA00024069"/>
    </source>
</evidence>
<evidence type="ECO:0000256" key="2">
    <source>
        <dbReference type="ARBA" id="ARBA00022490"/>
    </source>
</evidence>
<feature type="region of interest" description="Disordered" evidence="11">
    <location>
        <begin position="343"/>
        <end position="365"/>
    </location>
</feature>
<dbReference type="Gene3D" id="3.40.718.10">
    <property type="entry name" value="Isopropylmalate Dehydrogenase"/>
    <property type="match status" value="1"/>
</dbReference>
<organism evidence="12 13">
    <name type="scientific">Candidatus Segetimicrobium genomatis</name>
    <dbReference type="NCBI Taxonomy" id="2569760"/>
    <lineage>
        <taxon>Bacteria</taxon>
        <taxon>Bacillati</taxon>
        <taxon>Candidatus Sysuimicrobiota</taxon>
        <taxon>Candidatus Sysuimicrobiia</taxon>
        <taxon>Candidatus Sysuimicrobiales</taxon>
        <taxon>Candidatus Segetimicrobiaceae</taxon>
        <taxon>Candidatus Segetimicrobium</taxon>
    </lineage>
</organism>
<dbReference type="InterPro" id="IPR012281">
    <property type="entry name" value="Phospholipid_synth_PlsX-like"/>
</dbReference>
<keyword evidence="5 10" id="KW-0443">Lipid metabolism</keyword>
<dbReference type="PIRSF" id="PIRSF002465">
    <property type="entry name" value="Phsphlp_syn_PlsX"/>
    <property type="match status" value="1"/>
</dbReference>
<comment type="similarity">
    <text evidence="10">Belongs to the PlsX family.</text>
</comment>
<evidence type="ECO:0000256" key="9">
    <source>
        <dbReference type="ARBA" id="ARBA00046608"/>
    </source>
</evidence>
<keyword evidence="4 10" id="KW-0808">Transferase</keyword>
<evidence type="ECO:0000256" key="4">
    <source>
        <dbReference type="ARBA" id="ARBA00022679"/>
    </source>
</evidence>
<comment type="pathway">
    <text evidence="10">Lipid metabolism; phospholipid metabolism.</text>
</comment>
<dbReference type="EC" id="2.3.1.274" evidence="8 10"/>
<keyword evidence="6 10" id="KW-0594">Phospholipid biosynthesis</keyword>
<dbReference type="PANTHER" id="PTHR30100:SF1">
    <property type="entry name" value="PHOSPHATE ACYLTRANSFERASE"/>
    <property type="match status" value="1"/>
</dbReference>
<evidence type="ECO:0000256" key="11">
    <source>
        <dbReference type="SAM" id="MobiDB-lite"/>
    </source>
</evidence>
<comment type="function">
    <text evidence="10">Catalyzes the reversible formation of acyl-phosphate (acyl-PO(4)) from acyl-[acyl-carrier-protein] (acyl-ACP). This enzyme utilizes acyl-ACP as fatty acyl donor, but not acyl-CoA.</text>
</comment>
<dbReference type="NCBIfam" id="TIGR00182">
    <property type="entry name" value="plsX"/>
    <property type="match status" value="1"/>
</dbReference>
<evidence type="ECO:0000313" key="13">
    <source>
        <dbReference type="Proteomes" id="UP000319353"/>
    </source>
</evidence>
<name>A0A537KX75_9BACT</name>
<dbReference type="Proteomes" id="UP000319353">
    <property type="component" value="Unassembled WGS sequence"/>
</dbReference>